<dbReference type="AlphaFoldDB" id="C5M623"/>
<feature type="compositionally biased region" description="Basic residues" evidence="1">
    <location>
        <begin position="96"/>
        <end position="113"/>
    </location>
</feature>
<keyword evidence="3" id="KW-1185">Reference proteome</keyword>
<feature type="region of interest" description="Disordered" evidence="1">
    <location>
        <begin position="47"/>
        <end position="121"/>
    </location>
</feature>
<reference evidence="2 3" key="1">
    <citation type="journal article" date="2009" name="Nature">
        <title>Evolution of pathogenicity and sexual reproduction in eight Candida genomes.</title>
        <authorList>
            <person name="Butler G."/>
            <person name="Rasmussen M.D."/>
            <person name="Lin M.F."/>
            <person name="Santos M.A."/>
            <person name="Sakthikumar S."/>
            <person name="Munro C.A."/>
            <person name="Rheinbay E."/>
            <person name="Grabherr M."/>
            <person name="Forche A."/>
            <person name="Reedy J.L."/>
            <person name="Agrafioti I."/>
            <person name="Arnaud M.B."/>
            <person name="Bates S."/>
            <person name="Brown A.J."/>
            <person name="Brunke S."/>
            <person name="Costanzo M.C."/>
            <person name="Fitzpatrick D.A."/>
            <person name="de Groot P.W."/>
            <person name="Harris D."/>
            <person name="Hoyer L.L."/>
            <person name="Hube B."/>
            <person name="Klis F.M."/>
            <person name="Kodira C."/>
            <person name="Lennard N."/>
            <person name="Logue M.E."/>
            <person name="Martin R."/>
            <person name="Neiman A.M."/>
            <person name="Nikolaou E."/>
            <person name="Quail M.A."/>
            <person name="Quinn J."/>
            <person name="Santos M.C."/>
            <person name="Schmitzberger F.F."/>
            <person name="Sherlock G."/>
            <person name="Shah P."/>
            <person name="Silverstein K.A."/>
            <person name="Skrzypek M.S."/>
            <person name="Soll D."/>
            <person name="Staggs R."/>
            <person name="Stansfield I."/>
            <person name="Stumpf M.P."/>
            <person name="Sudbery P.E."/>
            <person name="Srikantha T."/>
            <person name="Zeng Q."/>
            <person name="Berman J."/>
            <person name="Berriman M."/>
            <person name="Heitman J."/>
            <person name="Gow N.A."/>
            <person name="Lorenz M.C."/>
            <person name="Birren B.W."/>
            <person name="Kellis M."/>
            <person name="Cuomo C.A."/>
        </authorList>
    </citation>
    <scope>NUCLEOTIDE SEQUENCE [LARGE SCALE GENOMIC DNA]</scope>
    <source>
        <strain evidence="3">ATCC MYA-3404 / T1</strain>
    </source>
</reference>
<proteinExistence type="predicted"/>
<evidence type="ECO:0000256" key="1">
    <source>
        <dbReference type="SAM" id="MobiDB-lite"/>
    </source>
</evidence>
<organism evidence="2 3">
    <name type="scientific">Candida tropicalis (strain ATCC MYA-3404 / T1)</name>
    <name type="common">Yeast</name>
    <dbReference type="NCBI Taxonomy" id="294747"/>
    <lineage>
        <taxon>Eukaryota</taxon>
        <taxon>Fungi</taxon>
        <taxon>Dikarya</taxon>
        <taxon>Ascomycota</taxon>
        <taxon>Saccharomycotina</taxon>
        <taxon>Pichiomycetes</taxon>
        <taxon>Debaryomycetaceae</taxon>
        <taxon>Candida/Lodderomyces clade</taxon>
        <taxon>Candida</taxon>
    </lineage>
</organism>
<dbReference type="HOGENOM" id="CLU_2037763_0_0_1"/>
<dbReference type="EMBL" id="GG692396">
    <property type="protein sequence ID" value="EER34443.1"/>
    <property type="molecule type" value="Genomic_DNA"/>
</dbReference>
<feature type="compositionally biased region" description="Basic residues" evidence="1">
    <location>
        <begin position="74"/>
        <end position="83"/>
    </location>
</feature>
<gene>
    <name evidence="2" type="ORF">CTRG_01304</name>
</gene>
<dbReference type="GeneID" id="8301031"/>
<dbReference type="VEuPathDB" id="FungiDB:CTRG_01304"/>
<evidence type="ECO:0000313" key="3">
    <source>
        <dbReference type="Proteomes" id="UP000002037"/>
    </source>
</evidence>
<dbReference type="Proteomes" id="UP000002037">
    <property type="component" value="Unassembled WGS sequence"/>
</dbReference>
<dbReference type="KEGG" id="ctp:CTRG_01304"/>
<evidence type="ECO:0000313" key="2">
    <source>
        <dbReference type="EMBL" id="EER34443.1"/>
    </source>
</evidence>
<sequence length="121" mass="13613">MSYQLSFFFFYFIAPKTKIPLNNRTGSSNSQLSILFFVPVAATTRTRYPPRVNQPTAAIPLSPRTPPGPDFKTGKPKPKKKMSYSKAAKTHTLSFLKKKKIAHSRKQPKKKKEISRSLAGS</sequence>
<name>C5M623_CANTT</name>
<protein>
    <submittedName>
        <fullName evidence="2">Uncharacterized protein</fullName>
    </submittedName>
</protein>
<accession>C5M623</accession>
<dbReference type="RefSeq" id="XP_002546998.1">
    <property type="nucleotide sequence ID" value="XM_002546952.1"/>
</dbReference>